<reference evidence="3" key="1">
    <citation type="submission" date="2016-10" db="EMBL/GenBank/DDBJ databases">
        <authorList>
            <person name="Varghese N."/>
            <person name="Submissions S."/>
        </authorList>
    </citation>
    <scope>NUCLEOTIDE SEQUENCE [LARGE SCALE GENOMIC DNA]</scope>
    <source>
        <strain evidence="3">DSM 22017</strain>
    </source>
</reference>
<name>A0A1H4Q599_9ACTN</name>
<keyword evidence="1" id="KW-1133">Transmembrane helix</keyword>
<dbReference type="OrthoDB" id="3785309at2"/>
<keyword evidence="1" id="KW-0472">Membrane</keyword>
<dbReference type="EMBL" id="FNRT01000002">
    <property type="protein sequence ID" value="SEC14795.1"/>
    <property type="molecule type" value="Genomic_DNA"/>
</dbReference>
<keyword evidence="3" id="KW-1185">Reference proteome</keyword>
<evidence type="ECO:0000313" key="3">
    <source>
        <dbReference type="Proteomes" id="UP000198742"/>
    </source>
</evidence>
<keyword evidence="1" id="KW-0812">Transmembrane</keyword>
<evidence type="ECO:0000256" key="1">
    <source>
        <dbReference type="SAM" id="Phobius"/>
    </source>
</evidence>
<proteinExistence type="predicted"/>
<dbReference type="AlphaFoldDB" id="A0A1H4Q599"/>
<feature type="transmembrane region" description="Helical" evidence="1">
    <location>
        <begin position="47"/>
        <end position="67"/>
    </location>
</feature>
<evidence type="ECO:0000313" key="2">
    <source>
        <dbReference type="EMBL" id="SEC14795.1"/>
    </source>
</evidence>
<gene>
    <name evidence="2" type="ORF">SAMN04489844_1770</name>
</gene>
<dbReference type="Proteomes" id="UP000198742">
    <property type="component" value="Unassembled WGS sequence"/>
</dbReference>
<sequence length="146" mass="15319">MLVTNHVLAGALVGLAAPGPVTAFVGGVASHFALDVVPHWGDRPIDEVMPIAMADGLTGLGVIAVVWRSTPPGRRLRVLAGMAGASVPDLDKPGTVFLGASPFPRFVDDFHARIQTRESSARMPQELLVGVGTAAVLALVLRRVRR</sequence>
<dbReference type="RefSeq" id="WP_090968774.1">
    <property type="nucleotide sequence ID" value="NZ_FNRT01000002.1"/>
</dbReference>
<organism evidence="2 3">
    <name type="scientific">Nocardioides exalbidus</name>
    <dbReference type="NCBI Taxonomy" id="402596"/>
    <lineage>
        <taxon>Bacteria</taxon>
        <taxon>Bacillati</taxon>
        <taxon>Actinomycetota</taxon>
        <taxon>Actinomycetes</taxon>
        <taxon>Propionibacteriales</taxon>
        <taxon>Nocardioidaceae</taxon>
        <taxon>Nocardioides</taxon>
    </lineage>
</organism>
<accession>A0A1H4Q599</accession>
<dbReference type="STRING" id="402596.SAMN04489844_1770"/>
<protein>
    <submittedName>
        <fullName evidence="2">Uncharacterized protein</fullName>
    </submittedName>
</protein>